<name>A0A1L3KP80_9VIRU</name>
<proteinExistence type="predicted"/>
<dbReference type="EMBL" id="KX884712">
    <property type="protein sequence ID" value="APG79192.1"/>
    <property type="molecule type" value="Genomic_RNA"/>
</dbReference>
<organism evidence="3">
    <name type="scientific">Hubei reo-like virus 4</name>
    <dbReference type="NCBI Taxonomy" id="1923179"/>
    <lineage>
        <taxon>Viruses</taxon>
        <taxon>Riboviria</taxon>
    </lineage>
</organism>
<reference evidence="3" key="1">
    <citation type="journal article" date="2016" name="Nature">
        <title>Redefining the invertebrate RNA virosphere.</title>
        <authorList>
            <person name="Shi M."/>
            <person name="Lin X.D."/>
            <person name="Tian J.H."/>
            <person name="Chen L.J."/>
            <person name="Chen X."/>
            <person name="Li C.X."/>
            <person name="Qin X.C."/>
            <person name="Li J."/>
            <person name="Cao J.P."/>
            <person name="Eden J.S."/>
            <person name="Buchmann J."/>
            <person name="Wang W."/>
            <person name="Xu J."/>
            <person name="Holmes E.C."/>
            <person name="Zhang Y.Z."/>
        </authorList>
    </citation>
    <scope>NUCLEOTIDE SEQUENCE</scope>
    <source>
        <strain evidence="3">WGML144712</strain>
    </source>
</reference>
<keyword evidence="2" id="KW-0548">Nucleotidyltransferase</keyword>
<protein>
    <submittedName>
        <fullName evidence="3">RNA-dependent RNA polymerase</fullName>
    </submittedName>
</protein>
<evidence type="ECO:0000256" key="2">
    <source>
        <dbReference type="ARBA" id="ARBA00022695"/>
    </source>
</evidence>
<evidence type="ECO:0000313" key="3">
    <source>
        <dbReference type="EMBL" id="APG79192.1"/>
    </source>
</evidence>
<dbReference type="Pfam" id="PF22212">
    <property type="entry name" value="CPV_RdRP_pol_dom"/>
    <property type="match status" value="1"/>
</dbReference>
<sequence>MLSLSDVESLLNLPDQYVMKMKQKRNDFKEMVNDITDLENEADANYTSEHFSPRPYEIGTYRLLDDGTAGHPDRKATYPVPVDVYWLQNSDINKTAINPGKSLIQMADERIASMKKEIEVMRDITTKGIEQVRWHGWIRVVYALGMVLKDRVETGKDEKICSYGYKHLQAILQQYGDAPFIEGANGIIALRRVSATMIQNVYQFMNLTIDEITDQRRSDFNRIIAKYYTKWELTPMQDTMLKLKDLGETALLRKLLISGISGKVPIWTPEGELIGWTKNKNRSCKELSWIEDKWKELVTDNVDEDFKKDVLHIFNSTDNTFPGLFEMYNTLTRLTNGGLYYKTNPVIGAEKAVTPKTLTVIGRPKPSLLDPVTRQPIDYKWETSPVQGITDSYKFYNDVLKNEAKHHINLSNPMLQFRDALKNTSSGLNPFSSIKVRGEEITKKSRSRPIEGRAKKDIKFKDTLKARVEYNQEEDQGITRYLNNIRTLLYAKTAHLYDVRDEWLKLYLQPNAAGVRTQIDRRLRVIVNVSPDHQIVWLVPLLAYNAIKKVDLGSALGKQYGNMLDMIKNLYTTSTDGWFNFFGDISGMDASLQDHIQEYTYSVLVNFLSESQCPKYFFAREGVYSYIRASDGCEVTIPENALSRFFHEIFNLVKPLEYMIIDQVFGINTRSGGTFPSGQFNTSLNHTFLGSTIAQGAAKWLEENMSMNFQYIKVSVLGDDIAIAVRVNAEERAKLLFQRVIDNYGSCGLKLDNTYAKVYATFLQQTALNGRIFPKPARLSMMTVERSSEYARKSPAEKSQALNSLLDDLVYRVVNPTYLPRFQLAMWVMCFSTERLHITRELSEMMANPRLKKYIDVTKTEENTIARLYYPLIFAYLRQGGGCAPPPDKPQSPKLGPFYIRGTWDKIYFARLLCDEVMIVDPENIYPFDGRWLKWSDEKFLQTGMDVAMAIQQVSRSEEISRQRVSRIKVKDYQELIDGLDRHVSTFALEDSRRAFFTLITSGYDIPKSIVYAEKSANLIASAMTLITTREGAFERMTISGDIMKKIIDAVGDYKKQKAKFIKKHYPWPRNTLTSKRMEKEDFITPYFNVNISMLGEEYAQVCSTLLADAQDLNQCQEEWIPFHKQEVYKVVTNLTSRPRARDSPLSKIGMSDSPFLTSAESETTPQTLEAAKRIIKAPPEIQSAFQRAIGMSWKQWTRIKRYLLSENIRPTLDINREFSPRRHFIFEFDYIQMGRLRSWWMINQVTHIKLKDENKVSRHKKTHQFKMASAIPVFNGFSRILVNDAILSLMHPLGFTPDQFARVVINHPAGDQILEA</sequence>
<keyword evidence="1" id="KW-0808">Transferase</keyword>
<accession>A0A1L3KP80</accession>
<dbReference type="InterPro" id="IPR043502">
    <property type="entry name" value="DNA/RNA_pol_sf"/>
</dbReference>
<dbReference type="Gene3D" id="3.90.1850.10">
    <property type="entry name" value="RNA-directed RNA polymerase lambda-3"/>
    <property type="match status" value="1"/>
</dbReference>
<dbReference type="GO" id="GO:0003968">
    <property type="term" value="F:RNA-directed RNA polymerase activity"/>
    <property type="evidence" value="ECO:0007669"/>
    <property type="project" value="UniProtKB-KW"/>
</dbReference>
<evidence type="ECO:0000256" key="1">
    <source>
        <dbReference type="ARBA" id="ARBA00022679"/>
    </source>
</evidence>
<keyword evidence="3" id="KW-0696">RNA-directed RNA polymerase</keyword>
<dbReference type="SUPFAM" id="SSF56672">
    <property type="entry name" value="DNA/RNA polymerases"/>
    <property type="match status" value="1"/>
</dbReference>